<name>A0AA93AK26_9GAMM</name>
<evidence type="ECO:0000313" key="1">
    <source>
        <dbReference type="EMBL" id="RRO11465.1"/>
    </source>
</evidence>
<dbReference type="EMBL" id="QHJS02000113">
    <property type="protein sequence ID" value="RRO11465.1"/>
    <property type="molecule type" value="Genomic_DNA"/>
</dbReference>
<reference evidence="1 2" key="1">
    <citation type="submission" date="2018-11" db="EMBL/GenBank/DDBJ databases">
        <title>Draft genome sequences of proposed Pectobacterium aquaticum sp. nov. isolated in France from fresh water.</title>
        <authorList>
            <person name="Pedron J."/>
            <person name="Barny M.A."/>
        </authorList>
    </citation>
    <scope>NUCLEOTIDE SEQUENCE [LARGE SCALE GENOMIC DNA]</scope>
    <source>
        <strain evidence="1 2">A127-S21-F16</strain>
    </source>
</reference>
<organism evidence="1 2">
    <name type="scientific">Pectobacterium aquaticum</name>
    <dbReference type="NCBI Taxonomy" id="2204145"/>
    <lineage>
        <taxon>Bacteria</taxon>
        <taxon>Pseudomonadati</taxon>
        <taxon>Pseudomonadota</taxon>
        <taxon>Gammaproteobacteria</taxon>
        <taxon>Enterobacterales</taxon>
        <taxon>Pectobacteriaceae</taxon>
        <taxon>Pectobacterium</taxon>
    </lineage>
</organism>
<dbReference type="Proteomes" id="UP000256540">
    <property type="component" value="Unassembled WGS sequence"/>
</dbReference>
<sequence>MDMCPACQNSLHESVIAEVGDEYYKSCPSCSCKNGSHVFYHYQDFGMRNMGDGRYIVQSWCPGCRLQQGVYPTVFFECE</sequence>
<proteinExistence type="predicted"/>
<evidence type="ECO:0000313" key="2">
    <source>
        <dbReference type="Proteomes" id="UP000256540"/>
    </source>
</evidence>
<comment type="caution">
    <text evidence="1">The sequence shown here is derived from an EMBL/GenBank/DDBJ whole genome shotgun (WGS) entry which is preliminary data.</text>
</comment>
<accession>A0AA93AK26</accession>
<protein>
    <submittedName>
        <fullName evidence="1">Uncharacterized protein</fullName>
    </submittedName>
</protein>
<gene>
    <name evidence="1" type="ORF">DMB84_019925</name>
</gene>
<dbReference type="AlphaFoldDB" id="A0AA93AK26"/>